<dbReference type="Gene3D" id="3.80.10.10">
    <property type="entry name" value="Ribonuclease Inhibitor"/>
    <property type="match status" value="1"/>
</dbReference>
<sequence length="465" mass="50054">MTDAEKAYAAAERMIEEAKRSGEFDLDFDTDETRALEELPPSIAELSGVGQLDFRNTRLTDASLAQISNLSDLRTLGLAGTPVTDAGIAHIRNHHKLEALVLSNTKITEAALPHINALGTLVALLLDGTQISDIRLLRDYATKMATSGPFLLTFRHCTAAKADERVATISEIEDSQERAQALLDLIDAGWVPPGEVVADAPLAPGYVLPPDGPMRSQDSAPIGGDEDQEGLREDLVDKAATLIEAIGASNEWAALRRSAERYRTQIAKPLAEIRLKRLYSAGNTLRVAYEADAKAEKHGRFNDVIPPLIAAPLQDVVETHGLFFMGFLNGADIHAQMLAGLTGQRRPDEVAAAEPLVTSLEDKPLALDVEDQAAMADDLAAAKGEGPSAEIGEKMLRGRVWNMLGAAGRAVYAAGKGGTTVILSHDFLQWLLGNETLIKGWLQIVQGSASGWFTNMMQVLRELIG</sequence>
<dbReference type="SUPFAM" id="SSF52058">
    <property type="entry name" value="L domain-like"/>
    <property type="match status" value="1"/>
</dbReference>
<name>A0A4V1E0X8_9RHOB</name>
<gene>
    <name evidence="2" type="ORF">EOK75_10870</name>
</gene>
<dbReference type="OrthoDB" id="7876957at2"/>
<organism evidence="2 3">
    <name type="scientific">Pseudorhodobacter turbinis</name>
    <dbReference type="NCBI Taxonomy" id="2500533"/>
    <lineage>
        <taxon>Bacteria</taxon>
        <taxon>Pseudomonadati</taxon>
        <taxon>Pseudomonadota</taxon>
        <taxon>Alphaproteobacteria</taxon>
        <taxon>Rhodobacterales</taxon>
        <taxon>Paracoccaceae</taxon>
        <taxon>Pseudorhodobacter</taxon>
    </lineage>
</organism>
<dbReference type="AlphaFoldDB" id="A0A4V1E0X8"/>
<dbReference type="RefSeq" id="WP_137193968.1">
    <property type="nucleotide sequence ID" value="NZ_CP039964.1"/>
</dbReference>
<dbReference type="KEGG" id="pseb:EOK75_10870"/>
<evidence type="ECO:0000313" key="2">
    <source>
        <dbReference type="EMBL" id="QCO56184.1"/>
    </source>
</evidence>
<dbReference type="InterPro" id="IPR032675">
    <property type="entry name" value="LRR_dom_sf"/>
</dbReference>
<dbReference type="Proteomes" id="UP000298631">
    <property type="component" value="Chromosome"/>
</dbReference>
<protein>
    <submittedName>
        <fullName evidence="2">Uncharacterized protein</fullName>
    </submittedName>
</protein>
<proteinExistence type="predicted"/>
<accession>A0A4V1E0X8</accession>
<evidence type="ECO:0000313" key="3">
    <source>
        <dbReference type="Proteomes" id="UP000298631"/>
    </source>
</evidence>
<dbReference type="EMBL" id="CP039964">
    <property type="protein sequence ID" value="QCO56184.1"/>
    <property type="molecule type" value="Genomic_DNA"/>
</dbReference>
<evidence type="ECO:0000256" key="1">
    <source>
        <dbReference type="SAM" id="MobiDB-lite"/>
    </source>
</evidence>
<feature type="region of interest" description="Disordered" evidence="1">
    <location>
        <begin position="207"/>
        <end position="228"/>
    </location>
</feature>
<keyword evidence="3" id="KW-1185">Reference proteome</keyword>
<reference evidence="2 3" key="1">
    <citation type="submission" date="2019-05" db="EMBL/GenBank/DDBJ databases">
        <title>Pseudorhodobacter turbinis sp. nov., isolated from the gut of the Korean turban shell.</title>
        <authorList>
            <person name="Jeong Y.-S."/>
            <person name="Kang W.-R."/>
            <person name="Bae J.-W."/>
        </authorList>
    </citation>
    <scope>NUCLEOTIDE SEQUENCE [LARGE SCALE GENOMIC DNA]</scope>
    <source>
        <strain evidence="2 3">S12M18</strain>
    </source>
</reference>